<evidence type="ECO:0000313" key="1">
    <source>
        <dbReference type="EMBL" id="QDS88057.1"/>
    </source>
</evidence>
<proteinExistence type="predicted"/>
<name>A0A517LZK8_9BACT</name>
<dbReference type="AlphaFoldDB" id="A0A517LZK8"/>
<reference evidence="1 2" key="1">
    <citation type="submission" date="2019-02" db="EMBL/GenBank/DDBJ databases">
        <title>Deep-cultivation of Planctomycetes and their phenomic and genomic characterization uncovers novel biology.</title>
        <authorList>
            <person name="Wiegand S."/>
            <person name="Jogler M."/>
            <person name="Boedeker C."/>
            <person name="Pinto D."/>
            <person name="Vollmers J."/>
            <person name="Rivas-Marin E."/>
            <person name="Kohn T."/>
            <person name="Peeters S.H."/>
            <person name="Heuer A."/>
            <person name="Rast P."/>
            <person name="Oberbeckmann S."/>
            <person name="Bunk B."/>
            <person name="Jeske O."/>
            <person name="Meyerdierks A."/>
            <person name="Storesund J.E."/>
            <person name="Kallscheuer N."/>
            <person name="Luecker S."/>
            <person name="Lage O.M."/>
            <person name="Pohl T."/>
            <person name="Merkel B.J."/>
            <person name="Hornburger P."/>
            <person name="Mueller R.-W."/>
            <person name="Bruemmer F."/>
            <person name="Labrenz M."/>
            <person name="Spormann A.M."/>
            <person name="Op den Camp H."/>
            <person name="Overmann J."/>
            <person name="Amann R."/>
            <person name="Jetten M.S.M."/>
            <person name="Mascher T."/>
            <person name="Medema M.H."/>
            <person name="Devos D.P."/>
            <person name="Kaster A.-K."/>
            <person name="Ovreas L."/>
            <person name="Rohde M."/>
            <person name="Galperin M.Y."/>
            <person name="Jogler C."/>
        </authorList>
    </citation>
    <scope>NUCLEOTIDE SEQUENCE [LARGE SCALE GENOMIC DNA]</scope>
    <source>
        <strain evidence="1 2">EC9</strain>
    </source>
</reference>
<dbReference type="EMBL" id="CP036261">
    <property type="protein sequence ID" value="QDS88057.1"/>
    <property type="molecule type" value="Genomic_DNA"/>
</dbReference>
<dbReference type="KEGG" id="ruv:EC9_22430"/>
<evidence type="ECO:0000313" key="2">
    <source>
        <dbReference type="Proteomes" id="UP000319557"/>
    </source>
</evidence>
<accession>A0A517LZK8</accession>
<protein>
    <submittedName>
        <fullName evidence="1">Uncharacterized protein</fullName>
    </submittedName>
</protein>
<keyword evidence="2" id="KW-1185">Reference proteome</keyword>
<dbReference type="Proteomes" id="UP000319557">
    <property type="component" value="Chromosome"/>
</dbReference>
<sequence length="73" mass="8258">MTWASKKKTSHTTISAAKGRRTAILQTGFAFGDAGRNQSFMTGPRIEFEVLFFYGWTYRELSRGDSREVCMVA</sequence>
<gene>
    <name evidence="1" type="ORF">EC9_22430</name>
</gene>
<organism evidence="1 2">
    <name type="scientific">Rosistilla ulvae</name>
    <dbReference type="NCBI Taxonomy" id="1930277"/>
    <lineage>
        <taxon>Bacteria</taxon>
        <taxon>Pseudomonadati</taxon>
        <taxon>Planctomycetota</taxon>
        <taxon>Planctomycetia</taxon>
        <taxon>Pirellulales</taxon>
        <taxon>Pirellulaceae</taxon>
        <taxon>Rosistilla</taxon>
    </lineage>
</organism>